<dbReference type="PANTHER" id="PTHR43744">
    <property type="entry name" value="ABC TRANSPORTER PERMEASE PROTEIN MG189-RELATED-RELATED"/>
    <property type="match status" value="1"/>
</dbReference>
<feature type="compositionally biased region" description="Basic and acidic residues" evidence="8">
    <location>
        <begin position="1"/>
        <end position="14"/>
    </location>
</feature>
<evidence type="ECO:0000256" key="2">
    <source>
        <dbReference type="ARBA" id="ARBA00022448"/>
    </source>
</evidence>
<feature type="transmembrane region" description="Helical" evidence="7">
    <location>
        <begin position="39"/>
        <end position="62"/>
    </location>
</feature>
<feature type="domain" description="ABC transmembrane type-1" evidence="9">
    <location>
        <begin position="105"/>
        <end position="298"/>
    </location>
</feature>
<comment type="caution">
    <text evidence="10">The sequence shown here is derived from an EMBL/GenBank/DDBJ whole genome shotgun (WGS) entry which is preliminary data.</text>
</comment>
<name>A0ABN1UNF8_9ACTN</name>
<evidence type="ECO:0000256" key="1">
    <source>
        <dbReference type="ARBA" id="ARBA00004651"/>
    </source>
</evidence>
<keyword evidence="5 7" id="KW-1133">Transmembrane helix</keyword>
<dbReference type="InterPro" id="IPR035906">
    <property type="entry name" value="MetI-like_sf"/>
</dbReference>
<feature type="transmembrane region" description="Helical" evidence="7">
    <location>
        <begin position="213"/>
        <end position="235"/>
    </location>
</feature>
<keyword evidence="2 7" id="KW-0813">Transport</keyword>
<comment type="similarity">
    <text evidence="7">Belongs to the binding-protein-dependent transport system permease family.</text>
</comment>
<sequence length="321" mass="35406">MVTPRRTDSRGDRRPGHRPGARPVRGTVRRPLHRPGRGYRVFQGINALVLTGVVVLTLYPFLNILARSFSAEARIRAGEVNLWPRGFNLTTYEIVFRDETFWRNYGNTVLYTVVATAVAMLLTTCYAYVLSKKDLTGRGFLIGVAVFTMFFSGGLIPHYVLVTSLGMKNTLWAMVIPNAISVFNLLVMKAFFESLPAELEEAGQIDGLSTYGTLLRIVLPLSKAVVATMVLFYSVSFWNSWFSAFLYFDRADLMPVTVYLRNLIVGATGGTGAGASTDQLTQVAANIQSVTIVLTALPVLCVYPFVQRYFVSGVMLGAVKG</sequence>
<proteinExistence type="inferred from homology"/>
<evidence type="ECO:0000256" key="4">
    <source>
        <dbReference type="ARBA" id="ARBA00022692"/>
    </source>
</evidence>
<dbReference type="PANTHER" id="PTHR43744:SF9">
    <property type="entry name" value="POLYGALACTURONAN_RHAMNOGALACTURONAN TRANSPORT SYSTEM PERMEASE PROTEIN YTCP"/>
    <property type="match status" value="1"/>
</dbReference>
<protein>
    <submittedName>
        <fullName evidence="10">Carbohydrate ABC transporter permease</fullName>
    </submittedName>
</protein>
<dbReference type="PROSITE" id="PS50928">
    <property type="entry name" value="ABC_TM1"/>
    <property type="match status" value="1"/>
</dbReference>
<feature type="transmembrane region" description="Helical" evidence="7">
    <location>
        <begin position="172"/>
        <end position="192"/>
    </location>
</feature>
<dbReference type="CDD" id="cd06261">
    <property type="entry name" value="TM_PBP2"/>
    <property type="match status" value="1"/>
</dbReference>
<dbReference type="Pfam" id="PF00528">
    <property type="entry name" value="BPD_transp_1"/>
    <property type="match status" value="1"/>
</dbReference>
<dbReference type="SUPFAM" id="SSF161098">
    <property type="entry name" value="MetI-like"/>
    <property type="match status" value="1"/>
</dbReference>
<feature type="transmembrane region" description="Helical" evidence="7">
    <location>
        <begin position="141"/>
        <end position="160"/>
    </location>
</feature>
<feature type="transmembrane region" description="Helical" evidence="7">
    <location>
        <begin position="109"/>
        <end position="129"/>
    </location>
</feature>
<dbReference type="Proteomes" id="UP001501371">
    <property type="component" value="Unassembled WGS sequence"/>
</dbReference>
<accession>A0ABN1UNF8</accession>
<feature type="transmembrane region" description="Helical" evidence="7">
    <location>
        <begin position="287"/>
        <end position="306"/>
    </location>
</feature>
<dbReference type="EMBL" id="BAAAKV010000010">
    <property type="protein sequence ID" value="GAA1160362.1"/>
    <property type="molecule type" value="Genomic_DNA"/>
</dbReference>
<gene>
    <name evidence="10" type="ORF">GCM10009654_15760</name>
</gene>
<evidence type="ECO:0000256" key="6">
    <source>
        <dbReference type="ARBA" id="ARBA00023136"/>
    </source>
</evidence>
<evidence type="ECO:0000313" key="10">
    <source>
        <dbReference type="EMBL" id="GAA1160362.1"/>
    </source>
</evidence>
<dbReference type="Gene3D" id="1.10.3720.10">
    <property type="entry name" value="MetI-like"/>
    <property type="match status" value="1"/>
</dbReference>
<evidence type="ECO:0000256" key="3">
    <source>
        <dbReference type="ARBA" id="ARBA00022475"/>
    </source>
</evidence>
<reference evidence="10 11" key="1">
    <citation type="journal article" date="2019" name="Int. J. Syst. Evol. Microbiol.">
        <title>The Global Catalogue of Microorganisms (GCM) 10K type strain sequencing project: providing services to taxonomists for standard genome sequencing and annotation.</title>
        <authorList>
            <consortium name="The Broad Institute Genomics Platform"/>
            <consortium name="The Broad Institute Genome Sequencing Center for Infectious Disease"/>
            <person name="Wu L."/>
            <person name="Ma J."/>
        </authorList>
    </citation>
    <scope>NUCLEOTIDE SEQUENCE [LARGE SCALE GENOMIC DNA]</scope>
    <source>
        <strain evidence="10 11">JCM 12696</strain>
    </source>
</reference>
<evidence type="ECO:0000313" key="11">
    <source>
        <dbReference type="Proteomes" id="UP001501371"/>
    </source>
</evidence>
<keyword evidence="6 7" id="KW-0472">Membrane</keyword>
<keyword evidence="4 7" id="KW-0812">Transmembrane</keyword>
<evidence type="ECO:0000256" key="7">
    <source>
        <dbReference type="RuleBase" id="RU363032"/>
    </source>
</evidence>
<keyword evidence="11" id="KW-1185">Reference proteome</keyword>
<dbReference type="InterPro" id="IPR000515">
    <property type="entry name" value="MetI-like"/>
</dbReference>
<organism evidence="10 11">
    <name type="scientific">Streptomyces hebeiensis</name>
    <dbReference type="NCBI Taxonomy" id="229486"/>
    <lineage>
        <taxon>Bacteria</taxon>
        <taxon>Bacillati</taxon>
        <taxon>Actinomycetota</taxon>
        <taxon>Actinomycetes</taxon>
        <taxon>Kitasatosporales</taxon>
        <taxon>Streptomycetaceae</taxon>
        <taxon>Streptomyces</taxon>
    </lineage>
</organism>
<comment type="subcellular location">
    <subcellularLocation>
        <location evidence="1 7">Cell membrane</location>
        <topology evidence="1 7">Multi-pass membrane protein</topology>
    </subcellularLocation>
</comment>
<evidence type="ECO:0000256" key="8">
    <source>
        <dbReference type="SAM" id="MobiDB-lite"/>
    </source>
</evidence>
<keyword evidence="3" id="KW-1003">Cell membrane</keyword>
<evidence type="ECO:0000259" key="9">
    <source>
        <dbReference type="PROSITE" id="PS50928"/>
    </source>
</evidence>
<evidence type="ECO:0000256" key="5">
    <source>
        <dbReference type="ARBA" id="ARBA00022989"/>
    </source>
</evidence>
<feature type="region of interest" description="Disordered" evidence="8">
    <location>
        <begin position="1"/>
        <end position="32"/>
    </location>
</feature>